<dbReference type="Proteomes" id="UP000266482">
    <property type="component" value="Unassembled WGS sequence"/>
</dbReference>
<proteinExistence type="inferred from homology"/>
<evidence type="ECO:0000256" key="1">
    <source>
        <dbReference type="ARBA" id="ARBA00008635"/>
    </source>
</evidence>
<comment type="caution">
    <text evidence="4">The sequence shown here is derived from an EMBL/GenBank/DDBJ whole genome shotgun (WGS) entry which is preliminary data.</text>
</comment>
<protein>
    <recommendedName>
        <fullName evidence="6">Damage-inducible protein DinB</fullName>
    </recommendedName>
</protein>
<dbReference type="GO" id="GO:0046872">
    <property type="term" value="F:metal ion binding"/>
    <property type="evidence" value="ECO:0007669"/>
    <property type="project" value="UniProtKB-KW"/>
</dbReference>
<evidence type="ECO:0000313" key="4">
    <source>
        <dbReference type="EMBL" id="RIX53967.1"/>
    </source>
</evidence>
<name>A0A3A1UZW8_9BACL</name>
<feature type="binding site" evidence="3">
    <location>
        <position position="130"/>
    </location>
    <ligand>
        <name>a divalent metal cation</name>
        <dbReference type="ChEBI" id="CHEBI:60240"/>
    </ligand>
</feature>
<feature type="binding site" evidence="3">
    <location>
        <position position="126"/>
    </location>
    <ligand>
        <name>a divalent metal cation</name>
        <dbReference type="ChEBI" id="CHEBI:60240"/>
    </ligand>
</feature>
<dbReference type="EMBL" id="QXQA01000003">
    <property type="protein sequence ID" value="RIX53967.1"/>
    <property type="molecule type" value="Genomic_DNA"/>
</dbReference>
<sequence length="165" mass="18798">MYTKLEQFLTEWKQEAQITEAVMRALTDDSLLQPIREDRRSLGTLAWHLVSSIGYMASLGLSMDDLPDQKERPASAVEIAEAYSRSARSLERAVQEQWSDETLGQSQQVMGEEWQNGASLRFTIMHQAHHRGQMTVLMRQAGLVVPEVYGPNYESWIEKGMVPLD</sequence>
<dbReference type="OrthoDB" id="119432at2"/>
<dbReference type="InterPro" id="IPR007837">
    <property type="entry name" value="DinB"/>
</dbReference>
<dbReference type="AlphaFoldDB" id="A0A3A1UZW8"/>
<dbReference type="InterPro" id="IPR034660">
    <property type="entry name" value="DinB/YfiT-like"/>
</dbReference>
<evidence type="ECO:0000313" key="5">
    <source>
        <dbReference type="Proteomes" id="UP000266482"/>
    </source>
</evidence>
<dbReference type="Gene3D" id="1.20.120.450">
    <property type="entry name" value="dinb family like domain"/>
    <property type="match status" value="1"/>
</dbReference>
<keyword evidence="2 3" id="KW-0479">Metal-binding</keyword>
<dbReference type="SUPFAM" id="SSF109854">
    <property type="entry name" value="DinB/YfiT-like putative metalloenzymes"/>
    <property type="match status" value="1"/>
</dbReference>
<dbReference type="Pfam" id="PF05163">
    <property type="entry name" value="DinB"/>
    <property type="match status" value="1"/>
</dbReference>
<reference evidence="4 5" key="1">
    <citation type="submission" date="2018-09" db="EMBL/GenBank/DDBJ databases">
        <title>Paenibacillus aracenensis nov. sp. isolated from a cave in southern Spain.</title>
        <authorList>
            <person name="Jurado V."/>
            <person name="Gutierrez-Patricio S."/>
            <person name="Gonzalez-Pimentel J.L."/>
            <person name="Miller A.Z."/>
            <person name="Laiz L."/>
            <person name="Saiz-Jimenez C."/>
        </authorList>
    </citation>
    <scope>NUCLEOTIDE SEQUENCE [LARGE SCALE GENOMIC DNA]</scope>
    <source>
        <strain evidence="4 5">DSM 22867</strain>
    </source>
</reference>
<organism evidence="4 5">
    <name type="scientific">Paenibacillus nanensis</name>
    <dbReference type="NCBI Taxonomy" id="393251"/>
    <lineage>
        <taxon>Bacteria</taxon>
        <taxon>Bacillati</taxon>
        <taxon>Bacillota</taxon>
        <taxon>Bacilli</taxon>
        <taxon>Bacillales</taxon>
        <taxon>Paenibacillaceae</taxon>
        <taxon>Paenibacillus</taxon>
    </lineage>
</organism>
<keyword evidence="5" id="KW-1185">Reference proteome</keyword>
<accession>A0A3A1UZW8</accession>
<gene>
    <name evidence="4" type="ORF">D3P08_06870</name>
</gene>
<evidence type="ECO:0000256" key="3">
    <source>
        <dbReference type="PIRSR" id="PIRSR607837-1"/>
    </source>
</evidence>
<evidence type="ECO:0008006" key="6">
    <source>
        <dbReference type="Google" id="ProtNLM"/>
    </source>
</evidence>
<evidence type="ECO:0000256" key="2">
    <source>
        <dbReference type="ARBA" id="ARBA00022723"/>
    </source>
</evidence>
<dbReference type="RefSeq" id="WP_119598713.1">
    <property type="nucleotide sequence ID" value="NZ_QXQA01000003.1"/>
</dbReference>
<feature type="binding site" evidence="3">
    <location>
        <position position="48"/>
    </location>
    <ligand>
        <name>a divalent metal cation</name>
        <dbReference type="ChEBI" id="CHEBI:60240"/>
    </ligand>
</feature>
<comment type="similarity">
    <text evidence="1">Belongs to the DinB family.</text>
</comment>